<evidence type="ECO:0000313" key="1">
    <source>
        <dbReference type="EMBL" id="GAV47692.1"/>
    </source>
</evidence>
<organism evidence="1 2">
    <name type="scientific">Zygosaccharomyces rouxii</name>
    <dbReference type="NCBI Taxonomy" id="4956"/>
    <lineage>
        <taxon>Eukaryota</taxon>
        <taxon>Fungi</taxon>
        <taxon>Dikarya</taxon>
        <taxon>Ascomycota</taxon>
        <taxon>Saccharomycotina</taxon>
        <taxon>Saccharomycetes</taxon>
        <taxon>Saccharomycetales</taxon>
        <taxon>Saccharomycetaceae</taxon>
        <taxon>Zygosaccharomyces</taxon>
    </lineage>
</organism>
<gene>
    <name evidence="1" type="ORF">ZYGR_0H05380</name>
</gene>
<evidence type="ECO:0000313" key="2">
    <source>
        <dbReference type="Proteomes" id="UP000187013"/>
    </source>
</evidence>
<dbReference type="OrthoDB" id="4063703at2759"/>
<sequence length="237" mass="26994">MDRKGSDLYRDARSKNPGALRLSQLAYKSSSLLSTRKNLPLESKNVNVTSLCGSKKIEHASFKRKPLSSINQKSYVVASQESNNAKPLDSILQNSKVSKLSQPITTTNIARGEDIRDSYTLRRRIRDDNEKCASSADKKKTNLVTQLICALNDFNLMVKTSQQNQNYDILVDIRHAIWLSPFEIMVISDDPRVKRAILHSHKAIPKFVNSPSRLAICSKCCLTLYNDMNWYLKWKFL</sequence>
<dbReference type="AlphaFoldDB" id="A0A1Q2ZW03"/>
<dbReference type="Proteomes" id="UP000187013">
    <property type="component" value="Unassembled WGS sequence"/>
</dbReference>
<dbReference type="EMBL" id="BDGX01000008">
    <property type="protein sequence ID" value="GAV47692.1"/>
    <property type="molecule type" value="Genomic_DNA"/>
</dbReference>
<proteinExistence type="predicted"/>
<protein>
    <submittedName>
        <fullName evidence="1">Uncharacterized protein</fullName>
    </submittedName>
</protein>
<comment type="caution">
    <text evidence="1">The sequence shown here is derived from an EMBL/GenBank/DDBJ whole genome shotgun (WGS) entry which is preliminary data.</text>
</comment>
<reference evidence="1 2" key="1">
    <citation type="submission" date="2016-08" db="EMBL/GenBank/DDBJ databases">
        <title>Draft genome sequence of allopolyploid Zygosaccharomyces rouxii.</title>
        <authorList>
            <person name="Watanabe J."/>
            <person name="Uehara K."/>
            <person name="Mogi Y."/>
            <person name="Tsukioka Y."/>
        </authorList>
    </citation>
    <scope>NUCLEOTIDE SEQUENCE [LARGE SCALE GENOMIC DNA]</scope>
    <source>
        <strain evidence="1 2">NBRC 110957</strain>
    </source>
</reference>
<accession>A0A1Q2ZW03</accession>
<name>A0A1Q2ZW03_ZYGRO</name>